<dbReference type="InterPro" id="IPR009060">
    <property type="entry name" value="UBA-like_sf"/>
</dbReference>
<dbReference type="SUPFAM" id="SSF46934">
    <property type="entry name" value="UBA-like"/>
    <property type="match status" value="1"/>
</dbReference>
<evidence type="ECO:0000313" key="2">
    <source>
        <dbReference type="Proteomes" id="UP000481153"/>
    </source>
</evidence>
<comment type="caution">
    <text evidence="1">The sequence shown here is derived from an EMBL/GenBank/DDBJ whole genome shotgun (WGS) entry which is preliminary data.</text>
</comment>
<accession>A0A6G0WW50</accession>
<protein>
    <recommendedName>
        <fullName evidence="3">UBA domain-containing protein</fullName>
    </recommendedName>
</protein>
<evidence type="ECO:0008006" key="3">
    <source>
        <dbReference type="Google" id="ProtNLM"/>
    </source>
</evidence>
<keyword evidence="2" id="KW-1185">Reference proteome</keyword>
<dbReference type="VEuPathDB" id="FungiDB:AeMF1_004554"/>
<organism evidence="1 2">
    <name type="scientific">Aphanomyces euteiches</name>
    <dbReference type="NCBI Taxonomy" id="100861"/>
    <lineage>
        <taxon>Eukaryota</taxon>
        <taxon>Sar</taxon>
        <taxon>Stramenopiles</taxon>
        <taxon>Oomycota</taxon>
        <taxon>Saprolegniomycetes</taxon>
        <taxon>Saprolegniales</taxon>
        <taxon>Verrucalvaceae</taxon>
        <taxon>Aphanomyces</taxon>
    </lineage>
</organism>
<name>A0A6G0WW50_9STRA</name>
<reference evidence="1 2" key="1">
    <citation type="submission" date="2019-07" db="EMBL/GenBank/DDBJ databases">
        <title>Genomics analysis of Aphanomyces spp. identifies a new class of oomycete effector associated with host adaptation.</title>
        <authorList>
            <person name="Gaulin E."/>
        </authorList>
    </citation>
    <scope>NUCLEOTIDE SEQUENCE [LARGE SCALE GENOMIC DNA]</scope>
    <source>
        <strain evidence="1 2">ATCC 201684</strain>
    </source>
</reference>
<proteinExistence type="predicted"/>
<dbReference type="AlphaFoldDB" id="A0A6G0WW50"/>
<gene>
    <name evidence="1" type="ORF">Ae201684_011049</name>
</gene>
<evidence type="ECO:0000313" key="1">
    <source>
        <dbReference type="EMBL" id="KAF0731747.1"/>
    </source>
</evidence>
<sequence>MEDQGLSREEARVILKSLTQLRDQGVPWEKIEMVKDMLIQRDPKLVEWVRQATRQKRRVAEHLLELVTRMGSPSTTTGDAVDPFDISILRKQFGLDEYQAKCALAHCGNDFVSAILYLDANESSP</sequence>
<dbReference type="Proteomes" id="UP000481153">
    <property type="component" value="Unassembled WGS sequence"/>
</dbReference>
<dbReference type="EMBL" id="VJMJ01000140">
    <property type="protein sequence ID" value="KAF0731747.1"/>
    <property type="molecule type" value="Genomic_DNA"/>
</dbReference>